<dbReference type="GO" id="GO:0140581">
    <property type="term" value="F:P-type monovalent copper transporter activity"/>
    <property type="evidence" value="ECO:0007669"/>
    <property type="project" value="UniProtKB-EC"/>
</dbReference>
<dbReference type="Gene3D" id="1.20.1110.10">
    <property type="entry name" value="Calcium-transporting ATPase, transmembrane domain"/>
    <property type="match status" value="1"/>
</dbReference>
<dbReference type="InterPro" id="IPR006122">
    <property type="entry name" value="HMA_Cu_ion-bd"/>
</dbReference>
<dbReference type="Proteomes" id="UP000318571">
    <property type="component" value="Chromosome 3"/>
</dbReference>
<dbReference type="Gene3D" id="2.70.150.10">
    <property type="entry name" value="Calcium-transporting ATPase, cytoplasmic transduction domain A"/>
    <property type="match status" value="1"/>
</dbReference>
<evidence type="ECO:0000256" key="1">
    <source>
        <dbReference type="ARBA" id="ARBA00004166"/>
    </source>
</evidence>
<dbReference type="PROSITE" id="PS00154">
    <property type="entry name" value="ATPASE_E1_E2"/>
    <property type="match status" value="1"/>
</dbReference>
<dbReference type="InterPro" id="IPR017969">
    <property type="entry name" value="Heavy-metal-associated_CS"/>
</dbReference>
<dbReference type="PRINTS" id="PR00119">
    <property type="entry name" value="CATATPASE"/>
</dbReference>
<feature type="transmembrane region" description="Helical" evidence="17">
    <location>
        <begin position="823"/>
        <end position="847"/>
    </location>
</feature>
<feature type="region of interest" description="Disordered" evidence="18">
    <location>
        <begin position="1343"/>
        <end position="1375"/>
    </location>
</feature>
<comment type="subcellular location">
    <subcellularLocation>
        <location evidence="1">Golgi apparatus</location>
        <location evidence="1">trans-Golgi network membrane</location>
        <topology evidence="1">Multi-pass membrane protein</topology>
    </subcellularLocation>
    <subcellularLocation>
        <location evidence="17">Membrane</location>
    </subcellularLocation>
</comment>
<evidence type="ECO:0000256" key="4">
    <source>
        <dbReference type="ARBA" id="ARBA00022448"/>
    </source>
</evidence>
<keyword evidence="10 17" id="KW-0067">ATP-binding</keyword>
<dbReference type="NCBIfam" id="TIGR00003">
    <property type="entry name" value="copper ion binding protein"/>
    <property type="match status" value="4"/>
</dbReference>
<evidence type="ECO:0000256" key="17">
    <source>
        <dbReference type="RuleBase" id="RU362081"/>
    </source>
</evidence>
<dbReference type="GO" id="GO:0043682">
    <property type="term" value="F:P-type divalent copper transporter activity"/>
    <property type="evidence" value="ECO:0007669"/>
    <property type="project" value="TreeGrafter"/>
</dbReference>
<feature type="compositionally biased region" description="Basic and acidic residues" evidence="18">
    <location>
        <begin position="1346"/>
        <end position="1361"/>
    </location>
</feature>
<feature type="domain" description="HMA" evidence="19">
    <location>
        <begin position="281"/>
        <end position="347"/>
    </location>
</feature>
<keyword evidence="4" id="KW-0813">Transport</keyword>
<keyword evidence="13 17" id="KW-1133">Transmembrane helix</keyword>
<feature type="transmembrane region" description="Helical" evidence="17">
    <location>
        <begin position="550"/>
        <end position="569"/>
    </location>
</feature>
<keyword evidence="12" id="KW-1278">Translocase</keyword>
<evidence type="ECO:0000256" key="13">
    <source>
        <dbReference type="ARBA" id="ARBA00022989"/>
    </source>
</evidence>
<evidence type="ECO:0000256" key="6">
    <source>
        <dbReference type="ARBA" id="ARBA00022723"/>
    </source>
</evidence>
<dbReference type="Gene3D" id="3.40.50.1000">
    <property type="entry name" value="HAD superfamily/HAD-like"/>
    <property type="match status" value="1"/>
</dbReference>
<dbReference type="GO" id="GO:0055070">
    <property type="term" value="P:copper ion homeostasis"/>
    <property type="evidence" value="ECO:0007669"/>
    <property type="project" value="TreeGrafter"/>
</dbReference>
<dbReference type="GO" id="GO:0005524">
    <property type="term" value="F:ATP binding"/>
    <property type="evidence" value="ECO:0007669"/>
    <property type="project" value="UniProtKB-UniRule"/>
</dbReference>
<dbReference type="InterPro" id="IPR008250">
    <property type="entry name" value="ATPase_P-typ_transduc_dom_A_sf"/>
</dbReference>
<dbReference type="EC" id="7.2.2.8" evidence="3"/>
<keyword evidence="21" id="KW-1185">Reference proteome</keyword>
<dbReference type="PROSITE" id="PS01047">
    <property type="entry name" value="HMA_1"/>
    <property type="match status" value="5"/>
</dbReference>
<evidence type="ECO:0000256" key="16">
    <source>
        <dbReference type="ARBA" id="ARBA00023136"/>
    </source>
</evidence>
<sequence length="1399" mass="151570">MWSEAHLRVSGMTCGKCERLIREAVQAISAEGIQSVHVSKDDGQVRFRWDPSDPKVDQDQVVAAIQALVNGKFKVTQYIPDMEAHLATLPLIDVMASPKASRTNLISVSHSEPLLGDFGEDDLEDTRHSEPLPDQKRQCTVQILGMTCQSCVKNIETTIAQKSGIDGVKVDLPGQRGQFDYNPKLTSPDLIVSQISDMGFEASLDFGPSSSPQTGLIRVEGMTCQSCVKNIQAEIGQVRGVNSIHVDLDEKLATVEFDAPLNVDILAESISDMGFDTLALQSEDIGIEGMTCLSCVKTIQDGLVDTPGVYYVKVDLDAHMGHFTFDPQTISVPQISEAVEEMGFKTQVRPGAADRGTKPKSKVNTDLQVPESEETKSINMDYEKCFLRVQGMTCASCVVAIEKHVKKLRGVHNILVALMAAKAEIDYDPAQILPQQIANSITDLGFSSEIIENERGSGEVELEIKGMTCSSCVHLIESTLLKKEGILNATVALATQRGKFKFNQSSLGPRDVIKMIEDLGFEANLYSRGIDTSANYLSHQAEIRKWRNSFLISLVFGLPCMIIMMYFMVKMSSPDHEHGDGCCIVPGLSLENLLLFLLSTPVQFVGGRHFYIAAIKAIRHGTTNMDVLVMLATTVSYAYSVAVAKTSDALSKLMGLKATEAIIVQVDNGMNVLNERKENVDLVHRGDILKVVPGAKIPVDGKVVFGKSLCDESLITGESMPVSKSEGSLVIGGSINQNNMILIKATHIGEDTALSQIVRLVEEAQTSKAPIQQLADKIAGYFVPIVVTCSLLTLSVWVVIGYVDNSLLPVSNMERDGFSPPEITWQFGFRMALTVLAIACPCSLGLATPTAVMVGTGVGATNGILIKGAEPLENAHKVSTVVFDKTGTITHGKPSVASLSVFVEERYLSLVRILAIVGAAESCSEHPLASSIVQYVKTTFGCDIRAKFSHFEAVPGCGLRVTVSNVDGMVEDAKNSAALKSFQNQRGAPSVHHLPTTLNSAMVDYSSMRPSANMIRGSLEQERTPNLVDVDVDGVSAIALTEHHVLIGNRKWISEKNFIQIPDDIENKLVAQEQLGRTALLAAIDGVLVGLFGIADTVKPEAHLTVYTLKKMGLEVVLLTGDNKKTAAAIARQAGISRVFAEVLPSHKVSTIKRLQRGGHKVAMVGDGVNDSPALAQADIGIAIGTGTDVAVEAADVVLIRDDLLDVVACLQLSKKTVHRIWLNFLFASVYNLVGIPVAAGVFSPLGIKLQPWMGSGAMALSSVSVVTSSLLLRLYKKPTTTQLETVEYLKVLHSRNQGPLEEGPLSIHRKALYIDIGFKSHFLVGFHQIGLLLHFNTPSVSEQSQNDHRQRDRNHVDGSGRHLLGNHPNEEDNQYLDDVKIVNSSRSPGRSPHSMTSL</sequence>
<evidence type="ECO:0000256" key="18">
    <source>
        <dbReference type="SAM" id="MobiDB-lite"/>
    </source>
</evidence>
<organism evidence="20 21">
    <name type="scientific">Tigriopus californicus</name>
    <name type="common">Marine copepod</name>
    <dbReference type="NCBI Taxonomy" id="6832"/>
    <lineage>
        <taxon>Eukaryota</taxon>
        <taxon>Metazoa</taxon>
        <taxon>Ecdysozoa</taxon>
        <taxon>Arthropoda</taxon>
        <taxon>Crustacea</taxon>
        <taxon>Multicrustacea</taxon>
        <taxon>Hexanauplia</taxon>
        <taxon>Copepoda</taxon>
        <taxon>Harpacticoida</taxon>
        <taxon>Harpacticidae</taxon>
        <taxon>Tigriopus</taxon>
    </lineage>
</organism>
<dbReference type="FunFam" id="3.30.70.100:FF:000001">
    <property type="entry name" value="ATPase copper transporting beta"/>
    <property type="match status" value="5"/>
</dbReference>
<dbReference type="SUPFAM" id="SSF81660">
    <property type="entry name" value="Metal cation-transporting ATPase, ATP-binding domain N"/>
    <property type="match status" value="1"/>
</dbReference>
<keyword evidence="7" id="KW-0677">Repeat</keyword>
<protein>
    <recommendedName>
        <fullName evidence="3">P-type Cu(+) transporter</fullName>
        <ecNumber evidence="3">7.2.2.8</ecNumber>
    </recommendedName>
</protein>
<dbReference type="InterPro" id="IPR023299">
    <property type="entry name" value="ATPase_P-typ_cyto_dom_N"/>
</dbReference>
<evidence type="ECO:0000256" key="14">
    <source>
        <dbReference type="ARBA" id="ARBA00023008"/>
    </source>
</evidence>
<dbReference type="PANTHER" id="PTHR43520">
    <property type="entry name" value="ATP7, ISOFORM B"/>
    <property type="match status" value="1"/>
</dbReference>
<dbReference type="InterPro" id="IPR059000">
    <property type="entry name" value="ATPase_P-type_domA"/>
</dbReference>
<dbReference type="SUPFAM" id="SSF81653">
    <property type="entry name" value="Calcium ATPase, transduction domain A"/>
    <property type="match status" value="1"/>
</dbReference>
<keyword evidence="9" id="KW-0187">Copper transport</keyword>
<keyword evidence="16 17" id="KW-0472">Membrane</keyword>
<evidence type="ECO:0000256" key="9">
    <source>
        <dbReference type="ARBA" id="ARBA00022796"/>
    </source>
</evidence>
<evidence type="ECO:0000256" key="15">
    <source>
        <dbReference type="ARBA" id="ARBA00023065"/>
    </source>
</evidence>
<dbReference type="FunFam" id="2.70.150.10:FF:000002">
    <property type="entry name" value="Copper-transporting ATPase 1, putative"/>
    <property type="match status" value="1"/>
</dbReference>
<dbReference type="InterPro" id="IPR023298">
    <property type="entry name" value="ATPase_P-typ_TM_dom_sf"/>
</dbReference>
<keyword evidence="8 17" id="KW-0547">Nucleotide-binding</keyword>
<dbReference type="Gene3D" id="3.30.70.100">
    <property type="match status" value="6"/>
</dbReference>
<evidence type="ECO:0000259" key="19">
    <source>
        <dbReference type="PROSITE" id="PS50846"/>
    </source>
</evidence>
<proteinExistence type="inferred from homology"/>
<dbReference type="InterPro" id="IPR006121">
    <property type="entry name" value="HMA_dom"/>
</dbReference>
<accession>A0A553P7P1</accession>
<dbReference type="InterPro" id="IPR023214">
    <property type="entry name" value="HAD_sf"/>
</dbReference>
<evidence type="ECO:0000313" key="21">
    <source>
        <dbReference type="Proteomes" id="UP000318571"/>
    </source>
</evidence>
<feature type="transmembrane region" description="Helical" evidence="17">
    <location>
        <begin position="1221"/>
        <end position="1247"/>
    </location>
</feature>
<comment type="caution">
    <text evidence="20">The sequence shown here is derived from an EMBL/GenBank/DDBJ whole genome shotgun (WGS) entry which is preliminary data.</text>
</comment>
<feature type="domain" description="HMA" evidence="19">
    <location>
        <begin position="3"/>
        <end position="73"/>
    </location>
</feature>
<evidence type="ECO:0000256" key="8">
    <source>
        <dbReference type="ARBA" id="ARBA00022741"/>
    </source>
</evidence>
<evidence type="ECO:0000256" key="5">
    <source>
        <dbReference type="ARBA" id="ARBA00022692"/>
    </source>
</evidence>
<evidence type="ECO:0000256" key="7">
    <source>
        <dbReference type="ARBA" id="ARBA00022737"/>
    </source>
</evidence>
<dbReference type="PANTHER" id="PTHR43520:SF8">
    <property type="entry name" value="P-TYPE CU(+) TRANSPORTER"/>
    <property type="match status" value="1"/>
</dbReference>
<dbReference type="CDD" id="cd00371">
    <property type="entry name" value="HMA"/>
    <property type="match status" value="6"/>
</dbReference>
<dbReference type="Pfam" id="PF00403">
    <property type="entry name" value="HMA"/>
    <property type="match status" value="6"/>
</dbReference>
<evidence type="ECO:0000256" key="12">
    <source>
        <dbReference type="ARBA" id="ARBA00022967"/>
    </source>
</evidence>
<dbReference type="SUPFAM" id="SSF55008">
    <property type="entry name" value="HMA, heavy metal-associated domain"/>
    <property type="match status" value="6"/>
</dbReference>
<dbReference type="GO" id="GO:0016887">
    <property type="term" value="F:ATP hydrolysis activity"/>
    <property type="evidence" value="ECO:0007669"/>
    <property type="project" value="InterPro"/>
</dbReference>
<dbReference type="PRINTS" id="PR00942">
    <property type="entry name" value="CUATPASEI"/>
</dbReference>
<dbReference type="InterPro" id="IPR001757">
    <property type="entry name" value="P_typ_ATPase"/>
</dbReference>
<gene>
    <name evidence="20" type="ORF">TCAL_00918</name>
</gene>
<name>A0A553P7P1_TIGCA</name>
<keyword evidence="11" id="KW-0460">Magnesium</keyword>
<dbReference type="SFLD" id="SFLDG00002">
    <property type="entry name" value="C1.7:_P-type_atpase_like"/>
    <property type="match status" value="1"/>
</dbReference>
<dbReference type="SUPFAM" id="SSF81665">
    <property type="entry name" value="Calcium ATPase, transmembrane domain M"/>
    <property type="match status" value="1"/>
</dbReference>
<dbReference type="InterPro" id="IPR044492">
    <property type="entry name" value="P_typ_ATPase_HD_dom"/>
</dbReference>
<feature type="domain" description="HMA" evidence="19">
    <location>
        <begin position="213"/>
        <end position="278"/>
    </location>
</feature>
<dbReference type="GO" id="GO:0005507">
    <property type="term" value="F:copper ion binding"/>
    <property type="evidence" value="ECO:0007669"/>
    <property type="project" value="InterPro"/>
</dbReference>
<feature type="domain" description="HMA" evidence="19">
    <location>
        <begin position="383"/>
        <end position="449"/>
    </location>
</feature>
<dbReference type="InterPro" id="IPR036163">
    <property type="entry name" value="HMA_dom_sf"/>
</dbReference>
<dbReference type="EMBL" id="VCGU01000007">
    <property type="protein sequence ID" value="TRY73708.1"/>
    <property type="molecule type" value="Genomic_DNA"/>
</dbReference>
<dbReference type="GO" id="GO:0005802">
    <property type="term" value="C:trans-Golgi network"/>
    <property type="evidence" value="ECO:0007669"/>
    <property type="project" value="TreeGrafter"/>
</dbReference>
<evidence type="ECO:0000256" key="2">
    <source>
        <dbReference type="ARBA" id="ARBA00006024"/>
    </source>
</evidence>
<dbReference type="Pfam" id="PF00122">
    <property type="entry name" value="E1-E2_ATPase"/>
    <property type="match status" value="1"/>
</dbReference>
<dbReference type="PROSITE" id="PS50846">
    <property type="entry name" value="HMA_2"/>
    <property type="match status" value="6"/>
</dbReference>
<dbReference type="InterPro" id="IPR018303">
    <property type="entry name" value="ATPase_P-typ_P_site"/>
</dbReference>
<dbReference type="FunFam" id="3.40.50.1000:FF:000031">
    <property type="entry name" value="Probable copper-transporting ATPase HMA5"/>
    <property type="match status" value="1"/>
</dbReference>
<feature type="domain" description="HMA" evidence="19">
    <location>
        <begin position="137"/>
        <end position="203"/>
    </location>
</feature>
<keyword evidence="14" id="KW-0186">Copper</keyword>
<dbReference type="OMA" id="DHMMESK"/>
<dbReference type="GO" id="GO:0005886">
    <property type="term" value="C:plasma membrane"/>
    <property type="evidence" value="ECO:0007669"/>
    <property type="project" value="TreeGrafter"/>
</dbReference>
<dbReference type="GO" id="GO:0015677">
    <property type="term" value="P:copper ion import"/>
    <property type="evidence" value="ECO:0007669"/>
    <property type="project" value="TreeGrafter"/>
</dbReference>
<keyword evidence="6 17" id="KW-0479">Metal-binding</keyword>
<evidence type="ECO:0000313" key="20">
    <source>
        <dbReference type="EMBL" id="TRY73708.1"/>
    </source>
</evidence>
<keyword evidence="5 17" id="KW-0812">Transmembrane</keyword>
<dbReference type="Pfam" id="PF00702">
    <property type="entry name" value="Hydrolase"/>
    <property type="match status" value="1"/>
</dbReference>
<dbReference type="InterPro" id="IPR027256">
    <property type="entry name" value="P-typ_ATPase_IB"/>
</dbReference>
<evidence type="ECO:0000256" key="10">
    <source>
        <dbReference type="ARBA" id="ARBA00022840"/>
    </source>
</evidence>
<comment type="similarity">
    <text evidence="2 17">Belongs to the cation transport ATPase (P-type) (TC 3.A.3) family. Type IB subfamily.</text>
</comment>
<dbReference type="SFLD" id="SFLDS00003">
    <property type="entry name" value="Haloacid_Dehalogenase"/>
    <property type="match status" value="1"/>
</dbReference>
<evidence type="ECO:0000256" key="11">
    <source>
        <dbReference type="ARBA" id="ARBA00022842"/>
    </source>
</evidence>
<feature type="domain" description="HMA" evidence="19">
    <location>
        <begin position="458"/>
        <end position="524"/>
    </location>
</feature>
<feature type="region of interest" description="Disordered" evidence="18">
    <location>
        <begin position="348"/>
        <end position="374"/>
    </location>
</feature>
<dbReference type="SFLD" id="SFLDF00027">
    <property type="entry name" value="p-type_atpase"/>
    <property type="match status" value="1"/>
</dbReference>
<dbReference type="InterPro" id="IPR036412">
    <property type="entry name" value="HAD-like_sf"/>
</dbReference>
<dbReference type="SUPFAM" id="SSF56784">
    <property type="entry name" value="HAD-like"/>
    <property type="match status" value="1"/>
</dbReference>
<reference evidence="20 21" key="1">
    <citation type="journal article" date="2018" name="Nat. Ecol. Evol.">
        <title>Genomic signatures of mitonuclear coevolution across populations of Tigriopus californicus.</title>
        <authorList>
            <person name="Barreto F.S."/>
            <person name="Watson E.T."/>
            <person name="Lima T.G."/>
            <person name="Willett C.S."/>
            <person name="Edmands S."/>
            <person name="Li W."/>
            <person name="Burton R.S."/>
        </authorList>
    </citation>
    <scope>NUCLEOTIDE SEQUENCE [LARGE SCALE GENOMIC DNA]</scope>
    <source>
        <strain evidence="20 21">San Diego</strain>
    </source>
</reference>
<feature type="transmembrane region" description="Helical" evidence="17">
    <location>
        <begin position="778"/>
        <end position="803"/>
    </location>
</feature>
<dbReference type="NCBIfam" id="TIGR01525">
    <property type="entry name" value="ATPase-IB_hvy"/>
    <property type="match status" value="1"/>
</dbReference>
<feature type="transmembrane region" description="Helical" evidence="17">
    <location>
        <begin position="1253"/>
        <end position="1273"/>
    </location>
</feature>
<dbReference type="STRING" id="6832.A0A553P7P1"/>
<dbReference type="Gene3D" id="3.40.1110.10">
    <property type="entry name" value="Calcium-transporting ATPase, cytoplasmic domain N"/>
    <property type="match status" value="1"/>
</dbReference>
<keyword evidence="15" id="KW-0406">Ion transport</keyword>
<dbReference type="CDD" id="cd02094">
    <property type="entry name" value="P-type_ATPase_Cu-like"/>
    <property type="match status" value="1"/>
</dbReference>
<dbReference type="NCBIfam" id="TIGR01494">
    <property type="entry name" value="ATPase_P-type"/>
    <property type="match status" value="1"/>
</dbReference>
<evidence type="ECO:0000256" key="3">
    <source>
        <dbReference type="ARBA" id="ARBA00012517"/>
    </source>
</evidence>